<evidence type="ECO:0000256" key="6">
    <source>
        <dbReference type="SAM" id="MobiDB-lite"/>
    </source>
</evidence>
<evidence type="ECO:0000313" key="8">
    <source>
        <dbReference type="EMBL" id="PSC74074.1"/>
    </source>
</evidence>
<dbReference type="EMBL" id="LHPF02000005">
    <property type="protein sequence ID" value="PSC74074.1"/>
    <property type="molecule type" value="Genomic_DNA"/>
</dbReference>
<gene>
    <name evidence="8" type="ORF">C2E20_2523</name>
</gene>
<feature type="compositionally biased region" description="Low complexity" evidence="6">
    <location>
        <begin position="1"/>
        <end position="29"/>
    </location>
</feature>
<dbReference type="GO" id="GO:0016020">
    <property type="term" value="C:membrane"/>
    <property type="evidence" value="ECO:0007669"/>
    <property type="project" value="UniProtKB-SubCell"/>
</dbReference>
<evidence type="ECO:0000256" key="3">
    <source>
        <dbReference type="ARBA" id="ARBA00022989"/>
    </source>
</evidence>
<feature type="compositionally biased region" description="Low complexity" evidence="6">
    <location>
        <begin position="165"/>
        <end position="175"/>
    </location>
</feature>
<keyword evidence="4" id="KW-0472">Membrane</keyword>
<keyword evidence="3" id="KW-1133">Transmembrane helix</keyword>
<evidence type="ECO:0000256" key="5">
    <source>
        <dbReference type="SAM" id="Coils"/>
    </source>
</evidence>
<evidence type="ECO:0000256" key="4">
    <source>
        <dbReference type="ARBA" id="ARBA00023136"/>
    </source>
</evidence>
<dbReference type="OrthoDB" id="3700at2759"/>
<feature type="region of interest" description="Disordered" evidence="6">
    <location>
        <begin position="158"/>
        <end position="193"/>
    </location>
</feature>
<proteinExistence type="predicted"/>
<comment type="caution">
    <text evidence="8">The sequence shown here is derived from an EMBL/GenBank/DDBJ whole genome shotgun (WGS) entry which is preliminary data.</text>
</comment>
<evidence type="ECO:0000313" key="9">
    <source>
        <dbReference type="Proteomes" id="UP000239649"/>
    </source>
</evidence>
<dbReference type="STRING" id="554055.A0A2P6VJ20"/>
<evidence type="ECO:0000256" key="2">
    <source>
        <dbReference type="ARBA" id="ARBA00022692"/>
    </source>
</evidence>
<dbReference type="AlphaFoldDB" id="A0A2P6VJ20"/>
<feature type="compositionally biased region" description="Gly residues" evidence="6">
    <location>
        <begin position="360"/>
        <end position="382"/>
    </location>
</feature>
<dbReference type="Proteomes" id="UP000239649">
    <property type="component" value="Unassembled WGS sequence"/>
</dbReference>
<feature type="region of interest" description="Disordered" evidence="6">
    <location>
        <begin position="359"/>
        <end position="383"/>
    </location>
</feature>
<feature type="region of interest" description="Disordered" evidence="6">
    <location>
        <begin position="1"/>
        <end position="48"/>
    </location>
</feature>
<evidence type="ECO:0000256" key="1">
    <source>
        <dbReference type="ARBA" id="ARBA00004141"/>
    </source>
</evidence>
<feature type="coiled-coil region" evidence="5">
    <location>
        <begin position="210"/>
        <end position="244"/>
    </location>
</feature>
<sequence length="400" mass="41899">MQAGLSSAAAAPAGARAGARASPGRSARATTCAAAGPGSDKSKLPESGFFSVPDPKATVYPVKSGVGGGDVTKRGGRWESDFIWNKDWPKQLDYQEKQRQKKEAAERKAKEGRKVGAFGAPAEAGIIRGGAADKGFLSLTSKVDLNSMDVDLSEQLRVRKRSADEASSSAAAAPRAPRRRAQPKYGSVPPTRIETRNWQRSGKFSRKVVATAVEADVDALEAKRKAEQERYEQLKQELQAWAAGLTAACFVATFAFYGRDVAASYGVGALGGLLYLRLLNRSVDGVGGGLAGALGQQRLLIPIILALGYNRYNTLVAEETGLTLQLLPILLGFFTYKGAVLAKQSLALFAELAAGTRGSAAGGEGAGGGGEGGGEGGEGGAGMDVQSVDRAFRRRMLNEM</sequence>
<feature type="domain" description="CGL160/ATPI" evidence="7">
    <location>
        <begin position="226"/>
        <end position="342"/>
    </location>
</feature>
<organism evidence="8 9">
    <name type="scientific">Micractinium conductrix</name>
    <dbReference type="NCBI Taxonomy" id="554055"/>
    <lineage>
        <taxon>Eukaryota</taxon>
        <taxon>Viridiplantae</taxon>
        <taxon>Chlorophyta</taxon>
        <taxon>core chlorophytes</taxon>
        <taxon>Trebouxiophyceae</taxon>
        <taxon>Chlorellales</taxon>
        <taxon>Chlorellaceae</taxon>
        <taxon>Chlorella clade</taxon>
        <taxon>Micractinium</taxon>
    </lineage>
</organism>
<name>A0A2P6VJ20_9CHLO</name>
<dbReference type="InterPro" id="IPR056309">
    <property type="entry name" value="CGL160/ATPI_dom"/>
</dbReference>
<keyword evidence="5" id="KW-0175">Coiled coil</keyword>
<reference evidence="8 9" key="1">
    <citation type="journal article" date="2018" name="Plant J.">
        <title>Genome sequences of Chlorella sorokiniana UTEX 1602 and Micractinium conductrix SAG 241.80: implications to maltose excretion by a green alga.</title>
        <authorList>
            <person name="Arriola M.B."/>
            <person name="Velmurugan N."/>
            <person name="Zhang Y."/>
            <person name="Plunkett M.H."/>
            <person name="Hondzo H."/>
            <person name="Barney B.M."/>
        </authorList>
    </citation>
    <scope>NUCLEOTIDE SEQUENCE [LARGE SCALE GENOMIC DNA]</scope>
    <source>
        <strain evidence="8 9">SAG 241.80</strain>
    </source>
</reference>
<dbReference type="PANTHER" id="PTHR34118">
    <property type="entry name" value="NF-KAPPA-B INHIBITOR-LIKE PROTEIN-RELATED"/>
    <property type="match status" value="1"/>
</dbReference>
<dbReference type="Pfam" id="PF24763">
    <property type="entry name" value="CGL160_C"/>
    <property type="match status" value="1"/>
</dbReference>
<keyword evidence="2" id="KW-0812">Transmembrane</keyword>
<evidence type="ECO:0000259" key="7">
    <source>
        <dbReference type="Pfam" id="PF24763"/>
    </source>
</evidence>
<keyword evidence="9" id="KW-1185">Reference proteome</keyword>
<feature type="region of interest" description="Disordered" evidence="6">
    <location>
        <begin position="94"/>
        <end position="113"/>
    </location>
</feature>
<comment type="subcellular location">
    <subcellularLocation>
        <location evidence="1">Membrane</location>
        <topology evidence="1">Multi-pass membrane protein</topology>
    </subcellularLocation>
</comment>
<accession>A0A2P6VJ20</accession>
<dbReference type="PANTHER" id="PTHR34118:SF6">
    <property type="entry name" value="PROTEIN CONSERVED ONLY IN THE GREEN LINEAGE 160, CHLOROPLASTIC"/>
    <property type="match status" value="1"/>
</dbReference>
<protein>
    <submittedName>
        <fullName evidence="8">ATP synthase I</fullName>
    </submittedName>
</protein>